<feature type="transmembrane region" description="Helical" evidence="7">
    <location>
        <begin position="362"/>
        <end position="384"/>
    </location>
</feature>
<feature type="transmembrane region" description="Helical" evidence="7">
    <location>
        <begin position="241"/>
        <end position="259"/>
    </location>
</feature>
<feature type="transmembrane region" description="Helical" evidence="7">
    <location>
        <begin position="122"/>
        <end position="143"/>
    </location>
</feature>
<evidence type="ECO:0000256" key="2">
    <source>
        <dbReference type="ARBA" id="ARBA00022448"/>
    </source>
</evidence>
<dbReference type="PATRIC" id="fig|1300222.3.peg.1023"/>
<reference evidence="9 10" key="1">
    <citation type="submission" date="2013-03" db="EMBL/GenBank/DDBJ databases">
        <title>Assembly of a new bacterial strain Brevibacillus borstelensis AK1.</title>
        <authorList>
            <person name="Rajan I."/>
            <person name="PoliReddy D."/>
            <person name="Sugumar T."/>
            <person name="Rathinam K."/>
            <person name="Alqarawi S."/>
            <person name="Khalil A.B."/>
            <person name="Sivakumar N."/>
        </authorList>
    </citation>
    <scope>NUCLEOTIDE SEQUENCE [LARGE SCALE GENOMIC DNA]</scope>
    <source>
        <strain evidence="9 10">AK1</strain>
    </source>
</reference>
<dbReference type="PANTHER" id="PTHR42718:SF46">
    <property type="entry name" value="BLR6921 PROTEIN"/>
    <property type="match status" value="1"/>
</dbReference>
<keyword evidence="3" id="KW-1003">Cell membrane</keyword>
<evidence type="ECO:0000256" key="3">
    <source>
        <dbReference type="ARBA" id="ARBA00022475"/>
    </source>
</evidence>
<protein>
    <submittedName>
        <fullName evidence="9">Major facilitator superfamily protein</fullName>
    </submittedName>
</protein>
<dbReference type="PROSITE" id="PS50850">
    <property type="entry name" value="MFS"/>
    <property type="match status" value="1"/>
</dbReference>
<evidence type="ECO:0000313" key="9">
    <source>
        <dbReference type="EMBL" id="EMT53340.1"/>
    </source>
</evidence>
<feature type="transmembrane region" description="Helical" evidence="7">
    <location>
        <begin position="92"/>
        <end position="110"/>
    </location>
</feature>
<evidence type="ECO:0000313" key="10">
    <source>
        <dbReference type="Proteomes" id="UP000012081"/>
    </source>
</evidence>
<dbReference type="InterPro" id="IPR011701">
    <property type="entry name" value="MFS"/>
</dbReference>
<evidence type="ECO:0000256" key="7">
    <source>
        <dbReference type="SAM" id="Phobius"/>
    </source>
</evidence>
<dbReference type="Gene3D" id="1.20.1250.20">
    <property type="entry name" value="MFS general substrate transporter like domains"/>
    <property type="match status" value="1"/>
</dbReference>
<evidence type="ECO:0000256" key="1">
    <source>
        <dbReference type="ARBA" id="ARBA00004651"/>
    </source>
</evidence>
<sequence>MAVTLVISVMSATMFNIVLPEIRSDFQLSFAQVSWVSVSYMLIYAIGSVTYGKLADTYRLKSLLTFGLAAFAVGSMIGLAAQAFWMVLLGRILQAVGASVIPATGMIIPIRYFPPESRGRALGISATGLALGGALAPIVAAFVASFVHWRWLFCIPLLTLITLPFYRKYLDDEPGRKGKLDWIGAGLLAGTVALVLLAVTNGGWMLALAGAILLALFLLHIHRSTEPFVQPRLFANKSYSLMLVLAFLASGIGYALPFLSPQMLSQLNQLAPGVVGFVMVPAAISAAILGRTGGKLADSKGNPFLFYTATALLFICFVLLSFFAGFSPVLIAVILIFGNVGQTFILIALSNTTSKLLPKDQVGVGMGMMSLLNFIAGAVFASVYSKIVDLGSGSAGNVIVAPLSGEASVYSSIYFVLACLYIAMVSIYFTLMRKTSQAGKLHADA</sequence>
<dbReference type="GO" id="GO:0022857">
    <property type="term" value="F:transmembrane transporter activity"/>
    <property type="evidence" value="ECO:0007669"/>
    <property type="project" value="InterPro"/>
</dbReference>
<dbReference type="Gene3D" id="1.20.1720.10">
    <property type="entry name" value="Multidrug resistance protein D"/>
    <property type="match status" value="1"/>
</dbReference>
<keyword evidence="2" id="KW-0813">Transport</keyword>
<dbReference type="PANTHER" id="PTHR42718">
    <property type="entry name" value="MAJOR FACILITATOR SUPERFAMILY MULTIDRUG TRANSPORTER MFSC"/>
    <property type="match status" value="1"/>
</dbReference>
<keyword evidence="4 7" id="KW-0812">Transmembrane</keyword>
<organism evidence="9 10">
    <name type="scientific">Brevibacillus borstelensis AK1</name>
    <dbReference type="NCBI Taxonomy" id="1300222"/>
    <lineage>
        <taxon>Bacteria</taxon>
        <taxon>Bacillati</taxon>
        <taxon>Bacillota</taxon>
        <taxon>Bacilli</taxon>
        <taxon>Bacillales</taxon>
        <taxon>Paenibacillaceae</taxon>
        <taxon>Brevibacillus</taxon>
    </lineage>
</organism>
<dbReference type="Pfam" id="PF07690">
    <property type="entry name" value="MFS_1"/>
    <property type="match status" value="1"/>
</dbReference>
<accession>M8ECW5</accession>
<dbReference type="AlphaFoldDB" id="M8ECW5"/>
<keyword evidence="5 7" id="KW-1133">Transmembrane helix</keyword>
<evidence type="ECO:0000256" key="4">
    <source>
        <dbReference type="ARBA" id="ARBA00022692"/>
    </source>
</evidence>
<dbReference type="SUPFAM" id="SSF103473">
    <property type="entry name" value="MFS general substrate transporter"/>
    <property type="match status" value="1"/>
</dbReference>
<dbReference type="PRINTS" id="PR01036">
    <property type="entry name" value="TCRTETB"/>
</dbReference>
<dbReference type="CDD" id="cd17321">
    <property type="entry name" value="MFS_MMR_MDR_like"/>
    <property type="match status" value="1"/>
</dbReference>
<dbReference type="EMBL" id="APBN01000002">
    <property type="protein sequence ID" value="EMT53340.1"/>
    <property type="molecule type" value="Genomic_DNA"/>
</dbReference>
<feature type="transmembrane region" description="Helical" evidence="7">
    <location>
        <begin position="149"/>
        <end position="166"/>
    </location>
</feature>
<feature type="domain" description="Major facilitator superfamily (MFS) profile" evidence="8">
    <location>
        <begin position="1"/>
        <end position="436"/>
    </location>
</feature>
<feature type="transmembrane region" description="Helical" evidence="7">
    <location>
        <begin position="329"/>
        <end position="350"/>
    </location>
</feature>
<keyword evidence="10" id="KW-1185">Reference proteome</keyword>
<feature type="transmembrane region" description="Helical" evidence="7">
    <location>
        <begin position="412"/>
        <end position="431"/>
    </location>
</feature>
<evidence type="ECO:0000259" key="8">
    <source>
        <dbReference type="PROSITE" id="PS50850"/>
    </source>
</evidence>
<feature type="transmembrane region" description="Helical" evidence="7">
    <location>
        <begin position="30"/>
        <end position="51"/>
    </location>
</feature>
<feature type="transmembrane region" description="Helical" evidence="7">
    <location>
        <begin position="204"/>
        <end position="221"/>
    </location>
</feature>
<dbReference type="STRING" id="1300222.I532_04990"/>
<dbReference type="GO" id="GO:0005886">
    <property type="term" value="C:plasma membrane"/>
    <property type="evidence" value="ECO:0007669"/>
    <property type="project" value="UniProtKB-SubCell"/>
</dbReference>
<dbReference type="InterPro" id="IPR020846">
    <property type="entry name" value="MFS_dom"/>
</dbReference>
<comment type="subcellular location">
    <subcellularLocation>
        <location evidence="1">Cell membrane</location>
        <topology evidence="1">Multi-pass membrane protein</topology>
    </subcellularLocation>
</comment>
<name>M8ECW5_9BACL</name>
<feature type="transmembrane region" description="Helical" evidence="7">
    <location>
        <begin position="304"/>
        <end position="323"/>
    </location>
</feature>
<evidence type="ECO:0000256" key="5">
    <source>
        <dbReference type="ARBA" id="ARBA00022989"/>
    </source>
</evidence>
<evidence type="ECO:0000256" key="6">
    <source>
        <dbReference type="ARBA" id="ARBA00023136"/>
    </source>
</evidence>
<keyword evidence="6 7" id="KW-0472">Membrane</keyword>
<comment type="caution">
    <text evidence="9">The sequence shown here is derived from an EMBL/GenBank/DDBJ whole genome shotgun (WGS) entry which is preliminary data.</text>
</comment>
<feature type="transmembrane region" description="Helical" evidence="7">
    <location>
        <begin position="271"/>
        <end position="292"/>
    </location>
</feature>
<feature type="transmembrane region" description="Helical" evidence="7">
    <location>
        <begin position="178"/>
        <end position="198"/>
    </location>
</feature>
<feature type="transmembrane region" description="Helical" evidence="7">
    <location>
        <begin position="63"/>
        <end position="86"/>
    </location>
</feature>
<dbReference type="InterPro" id="IPR036259">
    <property type="entry name" value="MFS_trans_sf"/>
</dbReference>
<gene>
    <name evidence="9" type="ORF">I532_04990</name>
</gene>
<dbReference type="Proteomes" id="UP000012081">
    <property type="component" value="Unassembled WGS sequence"/>
</dbReference>
<proteinExistence type="predicted"/>